<keyword evidence="4" id="KW-0680">Restriction system</keyword>
<dbReference type="EC" id="2.1.1.37" evidence="7"/>
<evidence type="ECO:0000256" key="2">
    <source>
        <dbReference type="ARBA" id="ARBA00022679"/>
    </source>
</evidence>
<dbReference type="InterPro" id="IPR001525">
    <property type="entry name" value="C5_MeTfrase"/>
</dbReference>
<dbReference type="EMBL" id="SNWR01000001">
    <property type="protein sequence ID" value="TDO39305.1"/>
    <property type="molecule type" value="Genomic_DNA"/>
</dbReference>
<feature type="active site" evidence="5">
    <location>
        <position position="75"/>
    </location>
</feature>
<dbReference type="PROSITE" id="PS00094">
    <property type="entry name" value="C5_MTASE_1"/>
    <property type="match status" value="1"/>
</dbReference>
<evidence type="ECO:0000256" key="3">
    <source>
        <dbReference type="ARBA" id="ARBA00022691"/>
    </source>
</evidence>
<dbReference type="Gene3D" id="3.40.50.150">
    <property type="entry name" value="Vaccinia Virus protein VP39"/>
    <property type="match status" value="1"/>
</dbReference>
<organism evidence="8 9">
    <name type="scientific">Paractinoplanes brasiliensis</name>
    <dbReference type="NCBI Taxonomy" id="52695"/>
    <lineage>
        <taxon>Bacteria</taxon>
        <taxon>Bacillati</taxon>
        <taxon>Actinomycetota</taxon>
        <taxon>Actinomycetes</taxon>
        <taxon>Micromonosporales</taxon>
        <taxon>Micromonosporaceae</taxon>
        <taxon>Paractinoplanes</taxon>
    </lineage>
</organism>
<dbReference type="InterPro" id="IPR050390">
    <property type="entry name" value="C5-Methyltransferase"/>
</dbReference>
<dbReference type="InterPro" id="IPR029063">
    <property type="entry name" value="SAM-dependent_MTases_sf"/>
</dbReference>
<dbReference type="PROSITE" id="PS51679">
    <property type="entry name" value="SAM_MT_C5"/>
    <property type="match status" value="1"/>
</dbReference>
<evidence type="ECO:0000256" key="5">
    <source>
        <dbReference type="PROSITE-ProRule" id="PRU01016"/>
    </source>
</evidence>
<evidence type="ECO:0000256" key="1">
    <source>
        <dbReference type="ARBA" id="ARBA00022603"/>
    </source>
</evidence>
<comment type="caution">
    <text evidence="8">The sequence shown here is derived from an EMBL/GenBank/DDBJ whole genome shotgun (WGS) entry which is preliminary data.</text>
</comment>
<evidence type="ECO:0000256" key="4">
    <source>
        <dbReference type="ARBA" id="ARBA00022747"/>
    </source>
</evidence>
<keyword evidence="2 5" id="KW-0808">Transferase</keyword>
<dbReference type="GO" id="GO:0044027">
    <property type="term" value="P:negative regulation of gene expression via chromosomal CpG island methylation"/>
    <property type="evidence" value="ECO:0007669"/>
    <property type="project" value="TreeGrafter"/>
</dbReference>
<dbReference type="GO" id="GO:0003886">
    <property type="term" value="F:DNA (cytosine-5-)-methyltransferase activity"/>
    <property type="evidence" value="ECO:0007669"/>
    <property type="project" value="UniProtKB-EC"/>
</dbReference>
<name>A0A4R6JX83_9ACTN</name>
<evidence type="ECO:0000313" key="9">
    <source>
        <dbReference type="Proteomes" id="UP000294901"/>
    </source>
</evidence>
<dbReference type="NCBIfam" id="TIGR00675">
    <property type="entry name" value="dcm"/>
    <property type="match status" value="1"/>
</dbReference>
<evidence type="ECO:0000313" key="8">
    <source>
        <dbReference type="EMBL" id="TDO39305.1"/>
    </source>
</evidence>
<dbReference type="PANTHER" id="PTHR10629">
    <property type="entry name" value="CYTOSINE-SPECIFIC METHYLTRANSFERASE"/>
    <property type="match status" value="1"/>
</dbReference>
<dbReference type="Proteomes" id="UP000294901">
    <property type="component" value="Unassembled WGS sequence"/>
</dbReference>
<evidence type="ECO:0000256" key="6">
    <source>
        <dbReference type="RuleBase" id="RU000416"/>
    </source>
</evidence>
<dbReference type="GO" id="GO:0032259">
    <property type="term" value="P:methylation"/>
    <property type="evidence" value="ECO:0007669"/>
    <property type="project" value="UniProtKB-KW"/>
</dbReference>
<dbReference type="InterPro" id="IPR018117">
    <property type="entry name" value="C5_DNA_meth_AS"/>
</dbReference>
<proteinExistence type="inferred from homology"/>
<dbReference type="PRINTS" id="PR00105">
    <property type="entry name" value="C5METTRFRASE"/>
</dbReference>
<accession>A0A4R6JX83</accession>
<dbReference type="Pfam" id="PF00145">
    <property type="entry name" value="DNA_methylase"/>
    <property type="match status" value="1"/>
</dbReference>
<keyword evidence="9" id="KW-1185">Reference proteome</keyword>
<evidence type="ECO:0000256" key="7">
    <source>
        <dbReference type="RuleBase" id="RU000417"/>
    </source>
</evidence>
<sequence>MTKHRLRVAGLFAGVGGLELGLKQAGLQTAMLCEVWTPAKAVLTKRFSKVPLEPDVQHLEALPDDVDVVTAGFPCQDLSQAGRTAGIAGEQSGLVSHVFRLLKKHHPRWLVLENVRNMLVLDKGKAMLHLVQELEALGYRWAYRLVDSRFTGVPQRRQRVLFVASRTEDPRAVLFSEDAGDPAESDRATDAYGFYWTEGLTGLGWAQDAVPTVKGGSGLGIPSPPAIWIPGNPLGRRIVTPSITDAEQLQGFPKDWTLTEATAEKKNGRDRWKLVGNAVTVGVSKWLGERLLSPGAYDEAEAVPMLDSAPWPTAAWGYSGKRWRSTVSMWPRHAEYTHLMDLVDEDGLTPLSYRAAAGFYSRTQRAKLKFDEEFLLDMKEHVELMDPDRLKPLSV</sequence>
<dbReference type="AlphaFoldDB" id="A0A4R6JX83"/>
<comment type="similarity">
    <text evidence="5 6">Belongs to the class I-like SAM-binding methyltransferase superfamily. C5-methyltransferase family.</text>
</comment>
<protein>
    <recommendedName>
        <fullName evidence="7">Cytosine-specific methyltransferase</fullName>
        <ecNumber evidence="7">2.1.1.37</ecNumber>
    </recommendedName>
</protein>
<dbReference type="PANTHER" id="PTHR10629:SF50">
    <property type="entry name" value="DNA (CYTOSINE-5)-METHYLTRANSFERASE CMT3"/>
    <property type="match status" value="1"/>
</dbReference>
<keyword evidence="1 5" id="KW-0489">Methyltransferase</keyword>
<reference evidence="8 9" key="1">
    <citation type="submission" date="2019-03" db="EMBL/GenBank/DDBJ databases">
        <title>Sequencing the genomes of 1000 actinobacteria strains.</title>
        <authorList>
            <person name="Klenk H.-P."/>
        </authorList>
    </citation>
    <scope>NUCLEOTIDE SEQUENCE [LARGE SCALE GENOMIC DNA]</scope>
    <source>
        <strain evidence="8 9">DSM 43805</strain>
    </source>
</reference>
<comment type="catalytic activity">
    <reaction evidence="7">
        <text>a 2'-deoxycytidine in DNA + S-adenosyl-L-methionine = a 5-methyl-2'-deoxycytidine in DNA + S-adenosyl-L-homocysteine + H(+)</text>
        <dbReference type="Rhea" id="RHEA:13681"/>
        <dbReference type="Rhea" id="RHEA-COMP:11369"/>
        <dbReference type="Rhea" id="RHEA-COMP:11370"/>
        <dbReference type="ChEBI" id="CHEBI:15378"/>
        <dbReference type="ChEBI" id="CHEBI:57856"/>
        <dbReference type="ChEBI" id="CHEBI:59789"/>
        <dbReference type="ChEBI" id="CHEBI:85452"/>
        <dbReference type="ChEBI" id="CHEBI:85454"/>
        <dbReference type="EC" id="2.1.1.37"/>
    </reaction>
</comment>
<keyword evidence="3 5" id="KW-0949">S-adenosyl-L-methionine</keyword>
<dbReference type="GO" id="GO:0003677">
    <property type="term" value="F:DNA binding"/>
    <property type="evidence" value="ECO:0007669"/>
    <property type="project" value="TreeGrafter"/>
</dbReference>
<gene>
    <name evidence="8" type="ORF">C8E87_2986</name>
</gene>
<dbReference type="SUPFAM" id="SSF53335">
    <property type="entry name" value="S-adenosyl-L-methionine-dependent methyltransferases"/>
    <property type="match status" value="1"/>
</dbReference>
<dbReference type="GO" id="GO:0009307">
    <property type="term" value="P:DNA restriction-modification system"/>
    <property type="evidence" value="ECO:0007669"/>
    <property type="project" value="UniProtKB-KW"/>
</dbReference>